<keyword evidence="2" id="KW-1185">Reference proteome</keyword>
<dbReference type="PANTHER" id="PTHR31170">
    <property type="entry name" value="BNAC04G53230D PROTEIN"/>
    <property type="match status" value="1"/>
</dbReference>
<evidence type="ECO:0000313" key="1">
    <source>
        <dbReference type="EMBL" id="KAL2519681.1"/>
    </source>
</evidence>
<dbReference type="Proteomes" id="UP001604336">
    <property type="component" value="Unassembled WGS sequence"/>
</dbReference>
<dbReference type="AlphaFoldDB" id="A0ABD1U3V1"/>
<gene>
    <name evidence="1" type="ORF">Adt_15928</name>
</gene>
<proteinExistence type="predicted"/>
<protein>
    <submittedName>
        <fullName evidence="1">Uncharacterized protein</fullName>
    </submittedName>
</protein>
<comment type="caution">
    <text evidence="1">The sequence shown here is derived from an EMBL/GenBank/DDBJ whole genome shotgun (WGS) entry which is preliminary data.</text>
</comment>
<name>A0ABD1U3V1_9LAMI</name>
<reference evidence="2" key="1">
    <citation type="submission" date="2024-07" db="EMBL/GenBank/DDBJ databases">
        <title>Two chromosome-level genome assemblies of Korean endemic species Abeliophyllum distichum and Forsythia ovata (Oleaceae).</title>
        <authorList>
            <person name="Jang H."/>
        </authorList>
    </citation>
    <scope>NUCLEOTIDE SEQUENCE [LARGE SCALE GENOMIC DNA]</scope>
</reference>
<evidence type="ECO:0000313" key="2">
    <source>
        <dbReference type="Proteomes" id="UP001604336"/>
    </source>
</evidence>
<sequence>MLILLFVSPHPFDPATYLGKSLHILDVYRKSLFLVKSFRTKRRHKRRHWESDYLTPTATELNEAGIRLRMSQYKSLTNISFHGEVLKIPSITVDEETERLFLNMMAFERSHLGAGNEVTAYIFFMSSIIKSAEDAELLKQHGIIYNVTGSSQDVANLFRSLSKGITLDPETELDSVHIEVSNRLKNIFRKKWNECFSNLMNTLFQKSLGCFCKCCNFGSHSLHDCIHCIQLCL</sequence>
<dbReference type="Pfam" id="PF03140">
    <property type="entry name" value="DUF247"/>
    <property type="match status" value="1"/>
</dbReference>
<organism evidence="1 2">
    <name type="scientific">Abeliophyllum distichum</name>
    <dbReference type="NCBI Taxonomy" id="126358"/>
    <lineage>
        <taxon>Eukaryota</taxon>
        <taxon>Viridiplantae</taxon>
        <taxon>Streptophyta</taxon>
        <taxon>Embryophyta</taxon>
        <taxon>Tracheophyta</taxon>
        <taxon>Spermatophyta</taxon>
        <taxon>Magnoliopsida</taxon>
        <taxon>eudicotyledons</taxon>
        <taxon>Gunneridae</taxon>
        <taxon>Pentapetalae</taxon>
        <taxon>asterids</taxon>
        <taxon>lamiids</taxon>
        <taxon>Lamiales</taxon>
        <taxon>Oleaceae</taxon>
        <taxon>Forsythieae</taxon>
        <taxon>Abeliophyllum</taxon>
    </lineage>
</organism>
<dbReference type="InterPro" id="IPR004158">
    <property type="entry name" value="DUF247_pln"/>
</dbReference>
<dbReference type="PANTHER" id="PTHR31170:SF18">
    <property type="entry name" value="(WILD MALAYSIAN BANANA) HYPOTHETICAL PROTEIN"/>
    <property type="match status" value="1"/>
</dbReference>
<dbReference type="EMBL" id="JBFOLK010000004">
    <property type="protein sequence ID" value="KAL2519681.1"/>
    <property type="molecule type" value="Genomic_DNA"/>
</dbReference>
<accession>A0ABD1U3V1</accession>